<dbReference type="STRING" id="933944.AN215_07595"/>
<dbReference type="Gene3D" id="3.40.47.10">
    <property type="match status" value="1"/>
</dbReference>
<dbReference type="RefSeq" id="WP_070013351.1">
    <property type="nucleotide sequence ID" value="NZ_LJGS01000044.1"/>
</dbReference>
<dbReference type="InterPro" id="IPR016039">
    <property type="entry name" value="Thiolase-like"/>
</dbReference>
<dbReference type="EMBL" id="LJGT01000038">
    <property type="protein sequence ID" value="OEU89602.1"/>
    <property type="molecule type" value="Genomic_DNA"/>
</dbReference>
<dbReference type="Proteomes" id="UP000176087">
    <property type="component" value="Unassembled WGS sequence"/>
</dbReference>
<dbReference type="InterPro" id="IPR014030">
    <property type="entry name" value="Ketoacyl_synth_N"/>
</dbReference>
<evidence type="ECO:0000256" key="4">
    <source>
        <dbReference type="RuleBase" id="RU003694"/>
    </source>
</evidence>
<dbReference type="GO" id="GO:0006633">
    <property type="term" value="P:fatty acid biosynthetic process"/>
    <property type="evidence" value="ECO:0007669"/>
    <property type="project" value="InterPro"/>
</dbReference>
<dbReference type="CDD" id="cd00834">
    <property type="entry name" value="KAS_I_II"/>
    <property type="match status" value="1"/>
</dbReference>
<dbReference type="InterPro" id="IPR020841">
    <property type="entry name" value="PKS_Beta-ketoAc_synthase_dom"/>
</dbReference>
<keyword evidence="7" id="KW-1185">Reference proteome</keyword>
<sequence>MDEILITGLGVISCLGNGVDAFWRGMNEAASAPRRVPDPNAHMDIPMMYGVPEAEVPRAEREPDGQPLGLGSRFALEVSRQAIASAELDGTDPQRIAVVIGTGMGDAGLHEEWRVSGYPERDGWSPTFCVASAVGSLAGAEGPNISVSNACAASGFAISIAADLIRSGEADVVVTGGAEAYSRVALGCFNRLGAVDSRRCRPFDAHREGTVFGEGAAALVLESEEHARRRGAPRAYARLAGAGWSCDAHHTTAIEPEGEQVVRAMRQALRESGVDPSEVGCVVPHGTGTLINDTVESRALSEVLGPVAAKHPLYSLKSLIGHTGGAAGALAALAAVLIVHRGTVPPNVPRDVADPECEVSLPERAVPFDGSAAVVNAYAFGGNNVSLVLQEAGS</sequence>
<dbReference type="GO" id="GO:0004315">
    <property type="term" value="F:3-oxoacyl-[acyl-carrier-protein] synthase activity"/>
    <property type="evidence" value="ECO:0007669"/>
    <property type="project" value="InterPro"/>
</dbReference>
<evidence type="ECO:0000259" key="5">
    <source>
        <dbReference type="PROSITE" id="PS52004"/>
    </source>
</evidence>
<dbReference type="PROSITE" id="PS52004">
    <property type="entry name" value="KS3_2"/>
    <property type="match status" value="1"/>
</dbReference>
<comment type="caution">
    <text evidence="6">The sequence shown here is derived from an EMBL/GenBank/DDBJ whole genome shotgun (WGS) entry which is preliminary data.</text>
</comment>
<keyword evidence="2 4" id="KW-0808">Transferase</keyword>
<gene>
    <name evidence="6" type="ORF">AN215_07595</name>
</gene>
<dbReference type="PROSITE" id="PS00606">
    <property type="entry name" value="KS3_1"/>
    <property type="match status" value="1"/>
</dbReference>
<dbReference type="PANTHER" id="PTHR11712">
    <property type="entry name" value="POLYKETIDE SYNTHASE-RELATED"/>
    <property type="match status" value="1"/>
</dbReference>
<comment type="similarity">
    <text evidence="1 4">Belongs to the thiolase-like superfamily. Beta-ketoacyl-ACP synthases family.</text>
</comment>
<proteinExistence type="inferred from homology"/>
<dbReference type="SUPFAM" id="SSF53901">
    <property type="entry name" value="Thiolase-like"/>
    <property type="match status" value="2"/>
</dbReference>
<name>A0A1E7JMU1_9ACTN</name>
<evidence type="ECO:0000256" key="1">
    <source>
        <dbReference type="ARBA" id="ARBA00008467"/>
    </source>
</evidence>
<feature type="domain" description="Ketosynthase family 3 (KS3)" evidence="5">
    <location>
        <begin position="1"/>
        <end position="391"/>
    </location>
</feature>
<dbReference type="Pfam" id="PF02801">
    <property type="entry name" value="Ketoacyl-synt_C"/>
    <property type="match status" value="1"/>
</dbReference>
<accession>A0A1E7JMU1</accession>
<dbReference type="InterPro" id="IPR018201">
    <property type="entry name" value="Ketoacyl_synth_AS"/>
</dbReference>
<dbReference type="InterPro" id="IPR000794">
    <property type="entry name" value="Beta-ketoacyl_synthase"/>
</dbReference>
<keyword evidence="3" id="KW-0012">Acyltransferase</keyword>
<evidence type="ECO:0000313" key="6">
    <source>
        <dbReference type="EMBL" id="OEU89602.1"/>
    </source>
</evidence>
<evidence type="ECO:0000313" key="7">
    <source>
        <dbReference type="Proteomes" id="UP000176087"/>
    </source>
</evidence>
<evidence type="ECO:0000256" key="3">
    <source>
        <dbReference type="ARBA" id="ARBA00023315"/>
    </source>
</evidence>
<evidence type="ECO:0000256" key="2">
    <source>
        <dbReference type="ARBA" id="ARBA00022679"/>
    </source>
</evidence>
<dbReference type="AlphaFoldDB" id="A0A1E7JMU1"/>
<organism evidence="6 7">
    <name type="scientific">Streptomyces abyssalis</name>
    <dbReference type="NCBI Taxonomy" id="933944"/>
    <lineage>
        <taxon>Bacteria</taxon>
        <taxon>Bacillati</taxon>
        <taxon>Actinomycetota</taxon>
        <taxon>Actinomycetes</taxon>
        <taxon>Kitasatosporales</taxon>
        <taxon>Streptomycetaceae</taxon>
        <taxon>Streptomyces</taxon>
    </lineage>
</organism>
<reference evidence="6 7" key="1">
    <citation type="journal article" date="2016" name="Front. Microbiol.">
        <title>Comparative Genomics Analysis of Streptomyces Species Reveals Their Adaptation to the Marine Environment and Their Diversity at the Genomic Level.</title>
        <authorList>
            <person name="Tian X."/>
            <person name="Zhang Z."/>
            <person name="Yang T."/>
            <person name="Chen M."/>
            <person name="Li J."/>
            <person name="Chen F."/>
            <person name="Yang J."/>
            <person name="Li W."/>
            <person name="Zhang B."/>
            <person name="Zhang Z."/>
            <person name="Wu J."/>
            <person name="Zhang C."/>
            <person name="Long L."/>
            <person name="Xiao J."/>
        </authorList>
    </citation>
    <scope>NUCLEOTIDE SEQUENCE [LARGE SCALE GENOMIC DNA]</scope>
    <source>
        <strain evidence="6 7">SCSIO 10390</strain>
    </source>
</reference>
<dbReference type="PATRIC" id="fig|933944.5.peg.836"/>
<dbReference type="Pfam" id="PF00109">
    <property type="entry name" value="ketoacyl-synt"/>
    <property type="match status" value="1"/>
</dbReference>
<dbReference type="SMART" id="SM00825">
    <property type="entry name" value="PKS_KS"/>
    <property type="match status" value="1"/>
</dbReference>
<dbReference type="InterPro" id="IPR014031">
    <property type="entry name" value="Ketoacyl_synth_C"/>
</dbReference>
<protein>
    <submittedName>
        <fullName evidence="6">3-oxoacyl-ACP synthase</fullName>
    </submittedName>
</protein>
<dbReference type="PANTHER" id="PTHR11712:SF336">
    <property type="entry name" value="3-OXOACYL-[ACYL-CARRIER-PROTEIN] SYNTHASE, MITOCHONDRIAL"/>
    <property type="match status" value="1"/>
</dbReference>
<dbReference type="OrthoDB" id="9808669at2"/>